<keyword evidence="10" id="KW-1185">Reference proteome</keyword>
<keyword evidence="5 7" id="KW-1133">Transmembrane helix</keyword>
<protein>
    <recommendedName>
        <fullName evidence="8">Peptidase M50 domain-containing protein</fullName>
    </recommendedName>
</protein>
<comment type="similarity">
    <text evidence="3">Belongs to the peptidase M50B family.</text>
</comment>
<dbReference type="EMBL" id="FNFL01000001">
    <property type="protein sequence ID" value="SDJ66476.1"/>
    <property type="molecule type" value="Genomic_DNA"/>
</dbReference>
<feature type="transmembrane region" description="Helical" evidence="7">
    <location>
        <begin position="6"/>
        <end position="33"/>
    </location>
</feature>
<reference evidence="9 10" key="1">
    <citation type="submission" date="2016-10" db="EMBL/GenBank/DDBJ databases">
        <authorList>
            <person name="de Groot N.N."/>
        </authorList>
    </citation>
    <scope>NUCLEOTIDE SEQUENCE [LARGE SCALE GENOMIC DNA]</scope>
    <source>
        <strain evidence="9 10">CGMCC 1.6502</strain>
    </source>
</reference>
<comment type="subcellular location">
    <subcellularLocation>
        <location evidence="2">Membrane</location>
        <topology evidence="2">Multi-pass membrane protein</topology>
    </subcellularLocation>
</comment>
<gene>
    <name evidence="9" type="ORF">SAMN05216243_0170</name>
</gene>
<evidence type="ECO:0000256" key="3">
    <source>
        <dbReference type="ARBA" id="ARBA00007931"/>
    </source>
</evidence>
<evidence type="ECO:0000256" key="1">
    <source>
        <dbReference type="ARBA" id="ARBA00001947"/>
    </source>
</evidence>
<dbReference type="AlphaFoldDB" id="A0A1G8VK32"/>
<dbReference type="OrthoDB" id="2080990at2"/>
<keyword evidence="6 7" id="KW-0472">Membrane</keyword>
<feature type="transmembrane region" description="Helical" evidence="7">
    <location>
        <begin position="177"/>
        <end position="197"/>
    </location>
</feature>
<dbReference type="RefSeq" id="WP_093210311.1">
    <property type="nucleotide sequence ID" value="NZ_FNFL01000001.1"/>
</dbReference>
<evidence type="ECO:0000259" key="8">
    <source>
        <dbReference type="Pfam" id="PF02163"/>
    </source>
</evidence>
<organism evidence="9 10">
    <name type="scientific">Sediminibacillus albus</name>
    <dbReference type="NCBI Taxonomy" id="407036"/>
    <lineage>
        <taxon>Bacteria</taxon>
        <taxon>Bacillati</taxon>
        <taxon>Bacillota</taxon>
        <taxon>Bacilli</taxon>
        <taxon>Bacillales</taxon>
        <taxon>Bacillaceae</taxon>
        <taxon>Sediminibacillus</taxon>
    </lineage>
</organism>
<evidence type="ECO:0000256" key="7">
    <source>
        <dbReference type="SAM" id="Phobius"/>
    </source>
</evidence>
<evidence type="ECO:0000313" key="10">
    <source>
        <dbReference type="Proteomes" id="UP000198694"/>
    </source>
</evidence>
<dbReference type="Proteomes" id="UP000198694">
    <property type="component" value="Unassembled WGS sequence"/>
</dbReference>
<dbReference type="InterPro" id="IPR008915">
    <property type="entry name" value="Peptidase_M50"/>
</dbReference>
<dbReference type="GO" id="GO:0016020">
    <property type="term" value="C:membrane"/>
    <property type="evidence" value="ECO:0007669"/>
    <property type="project" value="UniProtKB-SubCell"/>
</dbReference>
<proteinExistence type="inferred from homology"/>
<feature type="transmembrane region" description="Helical" evidence="7">
    <location>
        <begin position="114"/>
        <end position="132"/>
    </location>
</feature>
<sequence>MIGLLMIAYLIFIVAPLGTIIHELGHALGAWLLKADRIEFSLGTGRRMSTIHLKRHQLNIHLLFIAGGQAFSQRHKPYSNVEAIVISLSGPLINLMAAAIIHLSASFLTIRLELLFWFNLWLAVINLIPFKWNGKHSDGYHVLSLLLSEKRRLVGKSLFKNMIHKGRVDLGNSKKNWILFAVLLVIGFIWGFIYWFFIVL</sequence>
<dbReference type="STRING" id="407036.SAMN05216243_0170"/>
<accession>A0A1G8VK32</accession>
<evidence type="ECO:0000256" key="6">
    <source>
        <dbReference type="ARBA" id="ARBA00023136"/>
    </source>
</evidence>
<evidence type="ECO:0000256" key="4">
    <source>
        <dbReference type="ARBA" id="ARBA00022692"/>
    </source>
</evidence>
<evidence type="ECO:0000313" key="9">
    <source>
        <dbReference type="EMBL" id="SDJ66476.1"/>
    </source>
</evidence>
<feature type="transmembrane region" description="Helical" evidence="7">
    <location>
        <begin position="83"/>
        <end position="108"/>
    </location>
</feature>
<evidence type="ECO:0000256" key="5">
    <source>
        <dbReference type="ARBA" id="ARBA00022989"/>
    </source>
</evidence>
<dbReference type="Pfam" id="PF02163">
    <property type="entry name" value="Peptidase_M50"/>
    <property type="match status" value="1"/>
</dbReference>
<keyword evidence="4 7" id="KW-0812">Transmembrane</keyword>
<feature type="domain" description="Peptidase M50" evidence="8">
    <location>
        <begin position="19"/>
        <end position="105"/>
    </location>
</feature>
<evidence type="ECO:0000256" key="2">
    <source>
        <dbReference type="ARBA" id="ARBA00004141"/>
    </source>
</evidence>
<name>A0A1G8VK32_9BACI</name>
<comment type="cofactor">
    <cofactor evidence="1">
        <name>Zn(2+)</name>
        <dbReference type="ChEBI" id="CHEBI:29105"/>
    </cofactor>
</comment>
<dbReference type="GO" id="GO:0006508">
    <property type="term" value="P:proteolysis"/>
    <property type="evidence" value="ECO:0007669"/>
    <property type="project" value="InterPro"/>
</dbReference>